<name>A0ABQ9H589_9NEOP</name>
<accession>A0ABQ9H589</accession>
<keyword evidence="2" id="KW-1185">Reference proteome</keyword>
<reference evidence="1 2" key="1">
    <citation type="submission" date="2023-02" db="EMBL/GenBank/DDBJ databases">
        <title>LHISI_Scaffold_Assembly.</title>
        <authorList>
            <person name="Stuart O.P."/>
            <person name="Cleave R."/>
            <person name="Magrath M.J.L."/>
            <person name="Mikheyev A.S."/>
        </authorList>
    </citation>
    <scope>NUCLEOTIDE SEQUENCE [LARGE SCALE GENOMIC DNA]</scope>
    <source>
        <strain evidence="1">Daus_M_001</strain>
        <tissue evidence="1">Leg muscle</tissue>
    </source>
</reference>
<comment type="caution">
    <text evidence="1">The sequence shown here is derived from an EMBL/GenBank/DDBJ whole genome shotgun (WGS) entry which is preliminary data.</text>
</comment>
<gene>
    <name evidence="1" type="ORF">PR048_020056</name>
</gene>
<proteinExistence type="predicted"/>
<evidence type="ECO:0000313" key="2">
    <source>
        <dbReference type="Proteomes" id="UP001159363"/>
    </source>
</evidence>
<organism evidence="1 2">
    <name type="scientific">Dryococelus australis</name>
    <dbReference type="NCBI Taxonomy" id="614101"/>
    <lineage>
        <taxon>Eukaryota</taxon>
        <taxon>Metazoa</taxon>
        <taxon>Ecdysozoa</taxon>
        <taxon>Arthropoda</taxon>
        <taxon>Hexapoda</taxon>
        <taxon>Insecta</taxon>
        <taxon>Pterygota</taxon>
        <taxon>Neoptera</taxon>
        <taxon>Polyneoptera</taxon>
        <taxon>Phasmatodea</taxon>
        <taxon>Verophasmatodea</taxon>
        <taxon>Anareolatae</taxon>
        <taxon>Phasmatidae</taxon>
        <taxon>Eurycanthinae</taxon>
        <taxon>Dryococelus</taxon>
    </lineage>
</organism>
<dbReference type="PANTHER" id="PTHR46704:SF1">
    <property type="entry name" value="TELOMERE LENGTH REGULATION PROTEIN TEL2 HOMOLOG"/>
    <property type="match status" value="1"/>
</dbReference>
<dbReference type="PANTHER" id="PTHR46704">
    <property type="entry name" value="CXC DOMAIN-CONTAINING PROTEIN-RELATED"/>
    <property type="match status" value="1"/>
</dbReference>
<protein>
    <submittedName>
        <fullName evidence="1">Uncharacterized protein</fullName>
    </submittedName>
</protein>
<sequence>MQHTVTGNHVGTFSTRFLPMIDMNPTTHSCVYTTLKFIRPEAQRLNIDVLVVTFDHNRNVNSKPDEFPCLVIRLGGFHTLMSFLGSIGEIMTCSVIEEVLPEVYAEDTIPHLMSGKAYSLFQTLNDAIKWPALIEIIESLEKRKLELSKDSRTAKLWIIYLNMFDVAKAFIWSEKTRNFEMHLNAVENMLPIFASSGHNNYAKYARVYIQYMRELEKKYERIFYFKTT</sequence>
<dbReference type="EMBL" id="JARBHB010000007">
    <property type="protein sequence ID" value="KAJ8879448.1"/>
    <property type="molecule type" value="Genomic_DNA"/>
</dbReference>
<dbReference type="Proteomes" id="UP001159363">
    <property type="component" value="Chromosome 6"/>
</dbReference>
<evidence type="ECO:0000313" key="1">
    <source>
        <dbReference type="EMBL" id="KAJ8879448.1"/>
    </source>
</evidence>